<proteinExistence type="predicted"/>
<dbReference type="InterPro" id="IPR024072">
    <property type="entry name" value="DHFR-like_dom_sf"/>
</dbReference>
<protein>
    <recommendedName>
        <fullName evidence="1">Bacterial bifunctional deaminase-reductase C-terminal domain-containing protein</fullName>
    </recommendedName>
</protein>
<organism evidence="2 3">
    <name type="scientific">Sulfobacillus benefaciens</name>
    <dbReference type="NCBI Taxonomy" id="453960"/>
    <lineage>
        <taxon>Bacteria</taxon>
        <taxon>Bacillati</taxon>
        <taxon>Bacillota</taxon>
        <taxon>Clostridia</taxon>
        <taxon>Eubacteriales</taxon>
        <taxon>Clostridiales Family XVII. Incertae Sedis</taxon>
        <taxon>Sulfobacillus</taxon>
    </lineage>
</organism>
<sequence>MKLAPVCSEWPSALMKCFRAIFTASLKTESAKDSWIVGGADVLISRLRDDLVDEFIIHIAPTILGGGIPLYV</sequence>
<dbReference type="AlphaFoldDB" id="A0A2T2WXR2"/>
<gene>
    <name evidence="2" type="ORF">C7B43_12695</name>
</gene>
<evidence type="ECO:0000313" key="2">
    <source>
        <dbReference type="EMBL" id="PSR27021.1"/>
    </source>
</evidence>
<feature type="domain" description="Bacterial bifunctional deaminase-reductase C-terminal" evidence="1">
    <location>
        <begin position="25"/>
        <end position="67"/>
    </location>
</feature>
<dbReference type="EMBL" id="PXYT01000030">
    <property type="protein sequence ID" value="PSR27021.1"/>
    <property type="molecule type" value="Genomic_DNA"/>
</dbReference>
<dbReference type="Gene3D" id="3.40.430.10">
    <property type="entry name" value="Dihydrofolate Reductase, subunit A"/>
    <property type="match status" value="1"/>
</dbReference>
<dbReference type="GO" id="GO:0009231">
    <property type="term" value="P:riboflavin biosynthetic process"/>
    <property type="evidence" value="ECO:0007669"/>
    <property type="project" value="InterPro"/>
</dbReference>
<accession>A0A2T2WXR2</accession>
<dbReference type="Pfam" id="PF01872">
    <property type="entry name" value="RibD_C"/>
    <property type="match status" value="1"/>
</dbReference>
<name>A0A2T2WXR2_9FIRM</name>
<dbReference type="Proteomes" id="UP000242699">
    <property type="component" value="Unassembled WGS sequence"/>
</dbReference>
<dbReference type="GO" id="GO:0008703">
    <property type="term" value="F:5-amino-6-(5-phosphoribosylamino)uracil reductase activity"/>
    <property type="evidence" value="ECO:0007669"/>
    <property type="project" value="InterPro"/>
</dbReference>
<comment type="caution">
    <text evidence="2">The sequence shown here is derived from an EMBL/GenBank/DDBJ whole genome shotgun (WGS) entry which is preliminary data.</text>
</comment>
<evidence type="ECO:0000259" key="1">
    <source>
        <dbReference type="Pfam" id="PF01872"/>
    </source>
</evidence>
<dbReference type="SUPFAM" id="SSF53597">
    <property type="entry name" value="Dihydrofolate reductase-like"/>
    <property type="match status" value="1"/>
</dbReference>
<reference evidence="2 3" key="1">
    <citation type="journal article" date="2014" name="BMC Genomics">
        <title>Comparison of environmental and isolate Sulfobacillus genomes reveals diverse carbon, sulfur, nitrogen, and hydrogen metabolisms.</title>
        <authorList>
            <person name="Justice N.B."/>
            <person name="Norman A."/>
            <person name="Brown C.T."/>
            <person name="Singh A."/>
            <person name="Thomas B.C."/>
            <person name="Banfield J.F."/>
        </authorList>
    </citation>
    <scope>NUCLEOTIDE SEQUENCE [LARGE SCALE GENOMIC DNA]</scope>
    <source>
        <strain evidence="2">AMDSBA1</strain>
    </source>
</reference>
<dbReference type="InterPro" id="IPR002734">
    <property type="entry name" value="RibDG_C"/>
</dbReference>
<evidence type="ECO:0000313" key="3">
    <source>
        <dbReference type="Proteomes" id="UP000242699"/>
    </source>
</evidence>